<evidence type="ECO:0000256" key="7">
    <source>
        <dbReference type="ARBA" id="ARBA00023316"/>
    </source>
</evidence>
<organism evidence="11 12">
    <name type="scientific">Bacillus pumilus</name>
    <name type="common">Bacillus mesentericus</name>
    <dbReference type="NCBI Taxonomy" id="1408"/>
    <lineage>
        <taxon>Bacteria</taxon>
        <taxon>Bacillati</taxon>
        <taxon>Bacillota</taxon>
        <taxon>Bacilli</taxon>
        <taxon>Bacillales</taxon>
        <taxon>Bacillaceae</taxon>
        <taxon>Bacillus</taxon>
    </lineage>
</organism>
<dbReference type="SUPFAM" id="SSF55846">
    <property type="entry name" value="N-acetylmuramoyl-L-alanine amidase-like"/>
    <property type="match status" value="1"/>
</dbReference>
<evidence type="ECO:0000256" key="5">
    <source>
        <dbReference type="ARBA" id="ARBA00022969"/>
    </source>
</evidence>
<dbReference type="InterPro" id="IPR051206">
    <property type="entry name" value="NAMLAA_amidase_2"/>
</dbReference>
<dbReference type="SMART" id="SM00644">
    <property type="entry name" value="Ami_2"/>
    <property type="match status" value="1"/>
</dbReference>
<dbReference type="InterPro" id="IPR002502">
    <property type="entry name" value="Amidase_domain"/>
</dbReference>
<dbReference type="InterPro" id="IPR002477">
    <property type="entry name" value="Peptidoglycan-bd-like"/>
</dbReference>
<dbReference type="Proteomes" id="UP000031978">
    <property type="component" value="Unassembled WGS sequence"/>
</dbReference>
<comment type="caution">
    <text evidence="11">The sequence shown here is derived from an EMBL/GenBank/DDBJ whole genome shotgun (WGS) entry which is preliminary data.</text>
</comment>
<evidence type="ECO:0000256" key="6">
    <source>
        <dbReference type="ARBA" id="ARBA00023287"/>
    </source>
</evidence>
<dbReference type="InterPro" id="IPR036366">
    <property type="entry name" value="PGBDSf"/>
</dbReference>
<evidence type="ECO:0000259" key="10">
    <source>
        <dbReference type="PROSITE" id="PS51782"/>
    </source>
</evidence>
<gene>
    <name evidence="11" type="ORF">B4127_1308</name>
</gene>
<evidence type="ECO:0000313" key="12">
    <source>
        <dbReference type="Proteomes" id="UP000031978"/>
    </source>
</evidence>
<keyword evidence="4" id="KW-0378">Hydrolase</keyword>
<dbReference type="Gene3D" id="3.10.350.10">
    <property type="entry name" value="LysM domain"/>
    <property type="match status" value="1"/>
</dbReference>
<dbReference type="GO" id="GO:0030435">
    <property type="term" value="P:sporulation resulting in formation of a cellular spore"/>
    <property type="evidence" value="ECO:0007669"/>
    <property type="project" value="UniProtKB-KW"/>
</dbReference>
<dbReference type="InterPro" id="IPR036365">
    <property type="entry name" value="PGBD-like_sf"/>
</dbReference>
<keyword evidence="6" id="KW-0178">Competence</keyword>
<dbReference type="SMART" id="SM00257">
    <property type="entry name" value="LysM"/>
    <property type="match status" value="1"/>
</dbReference>
<evidence type="ECO:0000313" key="11">
    <source>
        <dbReference type="EMBL" id="KIL25832.1"/>
    </source>
</evidence>
<dbReference type="InterPro" id="IPR018392">
    <property type="entry name" value="LysM"/>
</dbReference>
<dbReference type="InterPro" id="IPR036779">
    <property type="entry name" value="LysM_dom_sf"/>
</dbReference>
<dbReference type="GO" id="GO:0030420">
    <property type="term" value="P:establishment of competence for transformation"/>
    <property type="evidence" value="ECO:0007669"/>
    <property type="project" value="UniProtKB-KW"/>
</dbReference>
<dbReference type="Gene3D" id="3.40.80.10">
    <property type="entry name" value="Peptidoglycan recognition protein-like"/>
    <property type="match status" value="1"/>
</dbReference>
<reference evidence="11 12" key="1">
    <citation type="submission" date="2014-12" db="EMBL/GenBank/DDBJ databases">
        <title>Draft Genome Sequences of Five Spore-Forming Food Isolates of Bacillus pumilus.</title>
        <authorList>
            <person name="de Jong A."/>
            <person name="van Heel A.J."/>
            <person name="Montalban-Lopez M."/>
            <person name="Krawczyk A.O."/>
            <person name="Berendsen E.M."/>
            <person name="Wells-Bennik M."/>
            <person name="Kuipers O.P."/>
        </authorList>
    </citation>
    <scope>NUCLEOTIDE SEQUENCE [LARGE SCALE GENOMIC DNA]</scope>
    <source>
        <strain evidence="11 12">B4127</strain>
    </source>
</reference>
<dbReference type="GO" id="GO:0008745">
    <property type="term" value="F:N-acetylmuramoyl-L-alanine amidase activity"/>
    <property type="evidence" value="ECO:0007669"/>
    <property type="project" value="UniProtKB-EC"/>
</dbReference>
<dbReference type="SUPFAM" id="SSF54106">
    <property type="entry name" value="LysM domain"/>
    <property type="match status" value="1"/>
</dbReference>
<dbReference type="Pfam" id="PF01476">
    <property type="entry name" value="LysM"/>
    <property type="match status" value="1"/>
</dbReference>
<accession>A0AB34R043</accession>
<dbReference type="PANTHER" id="PTHR30417">
    <property type="entry name" value="N-ACETYLMURAMOYL-L-ALANINE AMIDASE AMID"/>
    <property type="match status" value="1"/>
</dbReference>
<evidence type="ECO:0000256" key="2">
    <source>
        <dbReference type="ARBA" id="ARBA00007553"/>
    </source>
</evidence>
<comment type="catalytic activity">
    <reaction evidence="1">
        <text>Hydrolyzes the link between N-acetylmuramoyl residues and L-amino acid residues in certain cell-wall glycopeptides.</text>
        <dbReference type="EC" id="3.5.1.28"/>
    </reaction>
</comment>
<keyword evidence="5" id="KW-0749">Sporulation</keyword>
<name>A0AB34R043_BACPU</name>
<evidence type="ECO:0000256" key="3">
    <source>
        <dbReference type="ARBA" id="ARBA00011901"/>
    </source>
</evidence>
<proteinExistence type="inferred from homology"/>
<dbReference type="EC" id="3.5.1.28" evidence="3"/>
<dbReference type="InterPro" id="IPR036505">
    <property type="entry name" value="Amidase/PGRP_sf"/>
</dbReference>
<dbReference type="GO" id="GO:0071555">
    <property type="term" value="P:cell wall organization"/>
    <property type="evidence" value="ECO:0007669"/>
    <property type="project" value="UniProtKB-KW"/>
</dbReference>
<protein>
    <recommendedName>
        <fullName evidence="3">N-acetylmuramoyl-L-alanine amidase</fullName>
        <ecNumber evidence="3">3.5.1.28</ecNumber>
    </recommendedName>
    <alternativeName>
        <fullName evidence="9">Autolysin</fullName>
    </alternativeName>
    <alternativeName>
        <fullName evidence="8">Cell wall hydrolase</fullName>
    </alternativeName>
</protein>
<comment type="similarity">
    <text evidence="2">Belongs to the N-acetylmuramoyl-L-alanine amidase 2 family.</text>
</comment>
<dbReference type="Pfam" id="PF01471">
    <property type="entry name" value="PG_binding_1"/>
    <property type="match status" value="1"/>
</dbReference>
<dbReference type="AlphaFoldDB" id="A0AB34R043"/>
<dbReference type="PANTHER" id="PTHR30417:SF11">
    <property type="entry name" value="N-ACETYLMURAMOYL-L-ALANINE AMIDASE XLYA"/>
    <property type="match status" value="1"/>
</dbReference>
<evidence type="ECO:0000256" key="1">
    <source>
        <dbReference type="ARBA" id="ARBA00001561"/>
    </source>
</evidence>
<dbReference type="SUPFAM" id="SSF47090">
    <property type="entry name" value="PGBD-like"/>
    <property type="match status" value="1"/>
</dbReference>
<dbReference type="Pfam" id="PF01510">
    <property type="entry name" value="Amidase_2"/>
    <property type="match status" value="1"/>
</dbReference>
<dbReference type="Gene3D" id="1.10.101.10">
    <property type="entry name" value="PGBD-like superfamily/PGBD"/>
    <property type="match status" value="1"/>
</dbReference>
<dbReference type="CDD" id="cd06583">
    <property type="entry name" value="PGRP"/>
    <property type="match status" value="1"/>
</dbReference>
<dbReference type="RefSeq" id="WP_044138935.1">
    <property type="nucleotide sequence ID" value="NZ_JXCL01000001.1"/>
</dbReference>
<dbReference type="GO" id="GO:0009254">
    <property type="term" value="P:peptidoglycan turnover"/>
    <property type="evidence" value="ECO:0007669"/>
    <property type="project" value="TreeGrafter"/>
</dbReference>
<keyword evidence="7" id="KW-0961">Cell wall biogenesis/degradation</keyword>
<dbReference type="GO" id="GO:0009253">
    <property type="term" value="P:peptidoglycan catabolic process"/>
    <property type="evidence" value="ECO:0007669"/>
    <property type="project" value="InterPro"/>
</dbReference>
<sequence length="299" mass="33107">MVQIYQDFIPVGNGNRPGYAMTPEYVTVHNTANTSKGADAKSHAAYVKSPTTEVSWHFTVDDHEIFQHLPLNENGWHAGDGHGKGNRKSIGIEICENEDGNFRQAVKHAQWLIQKLLKEHHIPLANVVTHQYWSGKACPRQLLSTWDEFKKGIETAEDPETVITYVVKSGDTLTSIAKAHGVTVQDLQKWNNISDPNKIQIGQVLKIYRNDAKSSNELPDGVLKVTSPLTKGEHVRLVQQALAAVYFYPDKAAANKGIDGVYGEKTANAVARFQLVNGLTSDGIYGPKTKEKLLKLLSK</sequence>
<evidence type="ECO:0000256" key="4">
    <source>
        <dbReference type="ARBA" id="ARBA00022801"/>
    </source>
</evidence>
<dbReference type="PROSITE" id="PS51782">
    <property type="entry name" value="LYSM"/>
    <property type="match status" value="1"/>
</dbReference>
<dbReference type="CDD" id="cd00118">
    <property type="entry name" value="LysM"/>
    <property type="match status" value="1"/>
</dbReference>
<dbReference type="EMBL" id="JXCL01000001">
    <property type="protein sequence ID" value="KIL25832.1"/>
    <property type="molecule type" value="Genomic_DNA"/>
</dbReference>
<evidence type="ECO:0000256" key="9">
    <source>
        <dbReference type="ARBA" id="ARBA00032390"/>
    </source>
</evidence>
<feature type="domain" description="LysM" evidence="10">
    <location>
        <begin position="163"/>
        <end position="207"/>
    </location>
</feature>
<evidence type="ECO:0000256" key="8">
    <source>
        <dbReference type="ARBA" id="ARBA00030881"/>
    </source>
</evidence>